<reference evidence="1 2" key="1">
    <citation type="submission" date="2022-05" db="EMBL/GenBank/DDBJ databases">
        <authorList>
            <consortium name="Genoscope - CEA"/>
            <person name="William W."/>
        </authorList>
    </citation>
    <scope>NUCLEOTIDE SEQUENCE [LARGE SCALE GENOMIC DNA]</scope>
</reference>
<proteinExistence type="predicted"/>
<gene>
    <name evidence="1" type="ORF">PLOB_00004589</name>
</gene>
<evidence type="ECO:0000313" key="1">
    <source>
        <dbReference type="EMBL" id="CAH3044973.1"/>
    </source>
</evidence>
<comment type="caution">
    <text evidence="1">The sequence shown here is derived from an EMBL/GenBank/DDBJ whole genome shotgun (WGS) entry which is preliminary data.</text>
</comment>
<sequence>MVDESREPRACRCQSVEQIRDGGKRQEIPCGVDSLVKKNDIERIAFDLGWISSSEWDDSQVSWRLDTYDGRKALSIFAFVVVASRTAPRRRFDKTKDSTSYTWVPLHALFPDLPKNASFVGWKRTVIEAAKLQLEKVDEKYMFERFFPSIYRDYVRALLHLPIAADKRITQTVDFRDADPKALEPLLAHSQAYSPDDVFYAMVTFRVRMMVSEDGKLLAFPHLPARPAGTIFINVSQSDIAVGANILSLKPDIDGPNWCVAFPIVGTIDNFALNLATLSHMDRFHCSNYIQENIFPHSPRNLTEKVITSNFSWRMRWAYTFAKPLTICYRTKPRLRDHAYISLLKPWF</sequence>
<accession>A0ABN8N7L7</accession>
<dbReference type="EMBL" id="CALNXK010000012">
    <property type="protein sequence ID" value="CAH3044973.1"/>
    <property type="molecule type" value="Genomic_DNA"/>
</dbReference>
<dbReference type="Proteomes" id="UP001159405">
    <property type="component" value="Unassembled WGS sequence"/>
</dbReference>
<keyword evidence="2" id="KW-1185">Reference proteome</keyword>
<organism evidence="1 2">
    <name type="scientific">Porites lobata</name>
    <dbReference type="NCBI Taxonomy" id="104759"/>
    <lineage>
        <taxon>Eukaryota</taxon>
        <taxon>Metazoa</taxon>
        <taxon>Cnidaria</taxon>
        <taxon>Anthozoa</taxon>
        <taxon>Hexacorallia</taxon>
        <taxon>Scleractinia</taxon>
        <taxon>Fungiina</taxon>
        <taxon>Poritidae</taxon>
        <taxon>Porites</taxon>
    </lineage>
</organism>
<protein>
    <submittedName>
        <fullName evidence="1">Uncharacterized protein</fullName>
    </submittedName>
</protein>
<evidence type="ECO:0000313" key="2">
    <source>
        <dbReference type="Proteomes" id="UP001159405"/>
    </source>
</evidence>
<name>A0ABN8N7L7_9CNID</name>